<evidence type="ECO:0000313" key="2">
    <source>
        <dbReference type="Proteomes" id="UP000717328"/>
    </source>
</evidence>
<keyword evidence="2" id="KW-1185">Reference proteome</keyword>
<name>A0A9P7K378_9AGAR</name>
<accession>A0A9P7K378</accession>
<reference evidence="1" key="1">
    <citation type="submission" date="2021-02" db="EMBL/GenBank/DDBJ databases">
        <authorList>
            <person name="Nieuwenhuis M."/>
            <person name="Van De Peppel L.J.J."/>
        </authorList>
    </citation>
    <scope>NUCLEOTIDE SEQUENCE</scope>
    <source>
        <strain evidence="1">D49</strain>
    </source>
</reference>
<dbReference type="Proteomes" id="UP000717328">
    <property type="component" value="Unassembled WGS sequence"/>
</dbReference>
<dbReference type="EMBL" id="JABCKI010007359">
    <property type="protein sequence ID" value="KAG5633631.1"/>
    <property type="molecule type" value="Genomic_DNA"/>
</dbReference>
<organism evidence="1 2">
    <name type="scientific">Sphagnurus paluster</name>
    <dbReference type="NCBI Taxonomy" id="117069"/>
    <lineage>
        <taxon>Eukaryota</taxon>
        <taxon>Fungi</taxon>
        <taxon>Dikarya</taxon>
        <taxon>Basidiomycota</taxon>
        <taxon>Agaricomycotina</taxon>
        <taxon>Agaricomycetes</taxon>
        <taxon>Agaricomycetidae</taxon>
        <taxon>Agaricales</taxon>
        <taxon>Tricholomatineae</taxon>
        <taxon>Lyophyllaceae</taxon>
        <taxon>Sphagnurus</taxon>
    </lineage>
</organism>
<sequence>MCDHSDAALVAPAVQALIAIPGPSSTPGPLGGGLIEHPFFIERHSSIQYDSVKDLEEHVNGILSVTGRKERVRLRDEVAIYGLRLCPSDLKRVNFMKGKDGRIVAVDYAGYSFLPPSFFALALRTGVFAHELSQMLQYPLCQDNTDALESASFALVPFGTNKI</sequence>
<comment type="caution">
    <text evidence="1">The sequence shown here is derived from an EMBL/GenBank/DDBJ whole genome shotgun (WGS) entry which is preliminary data.</text>
</comment>
<proteinExistence type="predicted"/>
<evidence type="ECO:0000313" key="1">
    <source>
        <dbReference type="EMBL" id="KAG5633631.1"/>
    </source>
</evidence>
<feature type="non-terminal residue" evidence="1">
    <location>
        <position position="163"/>
    </location>
</feature>
<protein>
    <submittedName>
        <fullName evidence="1">Uncharacterized protein</fullName>
    </submittedName>
</protein>
<dbReference type="AlphaFoldDB" id="A0A9P7K378"/>
<gene>
    <name evidence="1" type="ORF">H0H81_006390</name>
</gene>
<reference evidence="1" key="2">
    <citation type="submission" date="2021-10" db="EMBL/GenBank/DDBJ databases">
        <title>Phylogenomics reveals ancestral predisposition of the termite-cultivated fungus Termitomyces towards a domesticated lifestyle.</title>
        <authorList>
            <person name="Auxier B."/>
            <person name="Grum-Grzhimaylo A."/>
            <person name="Cardenas M.E."/>
            <person name="Lodge J.D."/>
            <person name="Laessoe T."/>
            <person name="Pedersen O."/>
            <person name="Smith M.E."/>
            <person name="Kuyper T.W."/>
            <person name="Franco-Molano E.A."/>
            <person name="Baroni T.J."/>
            <person name="Aanen D.K."/>
        </authorList>
    </citation>
    <scope>NUCLEOTIDE SEQUENCE</scope>
    <source>
        <strain evidence="1">D49</strain>
    </source>
</reference>
<dbReference type="OrthoDB" id="3250044at2759"/>